<dbReference type="SUPFAM" id="SSF57756">
    <property type="entry name" value="Retrovirus zinc finger-like domains"/>
    <property type="match status" value="1"/>
</dbReference>
<dbReference type="InterPro" id="IPR001878">
    <property type="entry name" value="Znf_CCHC"/>
</dbReference>
<accession>M1DHD0</accession>
<feature type="region of interest" description="Disordered" evidence="2">
    <location>
        <begin position="115"/>
        <end position="161"/>
    </location>
</feature>
<evidence type="ECO:0000256" key="1">
    <source>
        <dbReference type="PROSITE-ProRule" id="PRU00047"/>
    </source>
</evidence>
<dbReference type="Proteomes" id="UP000011115">
    <property type="component" value="Unassembled WGS sequence"/>
</dbReference>
<dbReference type="InParanoid" id="M1DHD0"/>
<name>M1DHD0_SOLTU</name>
<feature type="compositionally biased region" description="Polar residues" evidence="2">
    <location>
        <begin position="147"/>
        <end position="159"/>
    </location>
</feature>
<dbReference type="GO" id="GO:0008270">
    <property type="term" value="F:zinc ion binding"/>
    <property type="evidence" value="ECO:0007669"/>
    <property type="project" value="UniProtKB-KW"/>
</dbReference>
<feature type="domain" description="CCHC-type" evidence="3">
    <location>
        <begin position="180"/>
        <end position="195"/>
    </location>
</feature>
<evidence type="ECO:0000313" key="4">
    <source>
        <dbReference type="EnsemblPlants" id="PGSC0003DMT400089065"/>
    </source>
</evidence>
<reference evidence="5" key="1">
    <citation type="journal article" date="2011" name="Nature">
        <title>Genome sequence and analysis of the tuber crop potato.</title>
        <authorList>
            <consortium name="The Potato Genome Sequencing Consortium"/>
        </authorList>
    </citation>
    <scope>NUCLEOTIDE SEQUENCE [LARGE SCALE GENOMIC DNA]</scope>
    <source>
        <strain evidence="5">cv. DM1-3 516 R44</strain>
    </source>
</reference>
<protein>
    <submittedName>
        <fullName evidence="4">Polyprotein</fullName>
    </submittedName>
</protein>
<dbReference type="GO" id="GO:0003676">
    <property type="term" value="F:nucleic acid binding"/>
    <property type="evidence" value="ECO:0007669"/>
    <property type="project" value="InterPro"/>
</dbReference>
<dbReference type="Gene3D" id="4.10.60.10">
    <property type="entry name" value="Zinc finger, CCHC-type"/>
    <property type="match status" value="1"/>
</dbReference>
<dbReference type="Pfam" id="PF00098">
    <property type="entry name" value="zf-CCHC"/>
    <property type="match status" value="1"/>
</dbReference>
<dbReference type="Gramene" id="PGSC0003DMT400089065">
    <property type="protein sequence ID" value="PGSC0003DMT400089065"/>
    <property type="gene ID" value="PGSC0003DMG400038636"/>
</dbReference>
<evidence type="ECO:0000256" key="2">
    <source>
        <dbReference type="SAM" id="MobiDB-lite"/>
    </source>
</evidence>
<evidence type="ECO:0000313" key="5">
    <source>
        <dbReference type="Proteomes" id="UP000011115"/>
    </source>
</evidence>
<reference evidence="4" key="2">
    <citation type="submission" date="2015-06" db="UniProtKB">
        <authorList>
            <consortium name="EnsemblPlants"/>
        </authorList>
    </citation>
    <scope>IDENTIFICATION</scope>
    <source>
        <strain evidence="4">DM1-3 516 R44</strain>
    </source>
</reference>
<keyword evidence="1" id="KW-0862">Zinc</keyword>
<dbReference type="SMART" id="SM00343">
    <property type="entry name" value="ZnF_C2HC"/>
    <property type="match status" value="1"/>
</dbReference>
<proteinExistence type="predicted"/>
<keyword evidence="5" id="KW-1185">Reference proteome</keyword>
<feature type="compositionally biased region" description="Low complexity" evidence="2">
    <location>
        <begin position="121"/>
        <end position="134"/>
    </location>
</feature>
<dbReference type="HOGENOM" id="CLU_1274171_0_0_1"/>
<feature type="region of interest" description="Disordered" evidence="2">
    <location>
        <begin position="191"/>
        <end position="217"/>
    </location>
</feature>
<feature type="region of interest" description="Disordered" evidence="2">
    <location>
        <begin position="1"/>
        <end position="31"/>
    </location>
</feature>
<dbReference type="InterPro" id="IPR036875">
    <property type="entry name" value="Znf_CCHC_sf"/>
</dbReference>
<sequence>MATCNPSKKSLENLAKSRPTPGPTDRRSNHGLWSRVVGQTLEFLPFEAKRRLTKTDHGSVHGPLVASIMASHRAYGRNPNVHNANATPPAPDQEVLNVEFRNAIQLFAQSGQNRLQFQQKSSAPAPSSASVPSSKFRQDQKGRASGFKSQRSISGTRTYPTCPKCGKNHPGECLARKEGCFGCGQSGHRLRDCPSTKQGQGGNNGKAQSMTSAAPVG</sequence>
<evidence type="ECO:0000259" key="3">
    <source>
        <dbReference type="PROSITE" id="PS50158"/>
    </source>
</evidence>
<keyword evidence="1" id="KW-0863">Zinc-finger</keyword>
<feature type="compositionally biased region" description="Polar residues" evidence="2">
    <location>
        <begin position="207"/>
        <end position="217"/>
    </location>
</feature>
<dbReference type="PROSITE" id="PS50158">
    <property type="entry name" value="ZF_CCHC"/>
    <property type="match status" value="1"/>
</dbReference>
<dbReference type="EnsemblPlants" id="PGSC0003DMT400089065">
    <property type="protein sequence ID" value="PGSC0003DMT400089065"/>
    <property type="gene ID" value="PGSC0003DMG400038636"/>
</dbReference>
<organism evidence="4 5">
    <name type="scientific">Solanum tuberosum</name>
    <name type="common">Potato</name>
    <dbReference type="NCBI Taxonomy" id="4113"/>
    <lineage>
        <taxon>Eukaryota</taxon>
        <taxon>Viridiplantae</taxon>
        <taxon>Streptophyta</taxon>
        <taxon>Embryophyta</taxon>
        <taxon>Tracheophyta</taxon>
        <taxon>Spermatophyta</taxon>
        <taxon>Magnoliopsida</taxon>
        <taxon>eudicotyledons</taxon>
        <taxon>Gunneridae</taxon>
        <taxon>Pentapetalae</taxon>
        <taxon>asterids</taxon>
        <taxon>lamiids</taxon>
        <taxon>Solanales</taxon>
        <taxon>Solanaceae</taxon>
        <taxon>Solanoideae</taxon>
        <taxon>Solaneae</taxon>
        <taxon>Solanum</taxon>
    </lineage>
</organism>
<dbReference type="PaxDb" id="4113-PGSC0003DMT400089065"/>
<dbReference type="AlphaFoldDB" id="M1DHD0"/>
<keyword evidence="1" id="KW-0479">Metal-binding</keyword>